<protein>
    <submittedName>
        <fullName evidence="1">Putative porin</fullName>
    </submittedName>
</protein>
<proteinExistence type="predicted"/>
<dbReference type="Proteomes" id="UP000533900">
    <property type="component" value="Unassembled WGS sequence"/>
</dbReference>
<comment type="caution">
    <text evidence="1">The sequence shown here is derived from an EMBL/GenBank/DDBJ whole genome shotgun (WGS) entry which is preliminary data.</text>
</comment>
<organism evidence="1 2">
    <name type="scientific">Winogradskyella flava</name>
    <dbReference type="NCBI Taxonomy" id="1884876"/>
    <lineage>
        <taxon>Bacteria</taxon>
        <taxon>Pseudomonadati</taxon>
        <taxon>Bacteroidota</taxon>
        <taxon>Flavobacteriia</taxon>
        <taxon>Flavobacteriales</taxon>
        <taxon>Flavobacteriaceae</taxon>
        <taxon>Winogradskyella</taxon>
    </lineage>
</organism>
<dbReference type="Pfam" id="PF14121">
    <property type="entry name" value="Porin_10"/>
    <property type="match status" value="1"/>
</dbReference>
<dbReference type="InterPro" id="IPR025631">
    <property type="entry name" value="Porin_10"/>
</dbReference>
<evidence type="ECO:0000313" key="1">
    <source>
        <dbReference type="EMBL" id="MBC2846506.1"/>
    </source>
</evidence>
<keyword evidence="2" id="KW-1185">Reference proteome</keyword>
<sequence>MPTQVQIKNLLIIASLVLFSKLNGQVRLDKVKAPDIETSNLKDSSASKQSTGFKKLATIDLYLLFNAEIDTIHVDTTLSIKKDYKFNYLQKDNFGLMPFANIGQTYNALSFNPADNEVTPLFGSRARHFNYLEQEDIKYYEVPTPWTRLTYKTAFEQGQMLDAFFSVNLSKQINFSIEYKGLRSLGNYQNALTSSGNFRFTSNYKSKNKRYKANGHIVMQDLLNQENGGLLDDEVESFTSGDEDFIDRSVFDMNFDNAESILVGKRFFLNQSYDIIKKNDSINKNSLAIVNMISFEDKYYQYKQTSPANDYFGGSFTSSINDKVTLENFRTSLNIEYYNNIIGDVSFGISYTDVNYGYNGVVLFPDESIPNRVKSNFLGLNASYSKTINSVSLRSDASLNLSDEFVGSYIDSELSMKLNEDILLKGGIYINSKLPNFNYLLYQSDYINYNWYNFEDFRNINTQQLKFSINSDKYLNANLDISNIENYTYFNLNSVIDTNKVIRPEQYNESLQYLRLKLQKEFRFGNFALDNTIMYQSVVSDEDVLNVPDLITRNTLYYSNQIFKKAMTLQTGVTLNYFTKYKMNGYDPLLAEFYTQNETRLGGFPRLDFFINAKVRQTRIFLKAEHFNSAFTGFDYFSAPNHPYRDFTIRFGLVWDFFL</sequence>
<name>A0A842IXS7_9FLAO</name>
<dbReference type="EMBL" id="JACLCP010000005">
    <property type="protein sequence ID" value="MBC2846506.1"/>
    <property type="molecule type" value="Genomic_DNA"/>
</dbReference>
<dbReference type="AlphaFoldDB" id="A0A842IXS7"/>
<gene>
    <name evidence="1" type="ORF">H7F21_15475</name>
</gene>
<evidence type="ECO:0000313" key="2">
    <source>
        <dbReference type="Proteomes" id="UP000533900"/>
    </source>
</evidence>
<reference evidence="1" key="1">
    <citation type="submission" date="2020-08" db="EMBL/GenBank/DDBJ databases">
        <title>Winogradskyella ouciana sp. nov., isolated from the hadal seawater of the Mariana Trench.</title>
        <authorList>
            <person name="He X."/>
        </authorList>
    </citation>
    <scope>NUCLEOTIDE SEQUENCE [LARGE SCALE GENOMIC DNA]</scope>
    <source>
        <strain evidence="1">KCTC 52348</strain>
    </source>
</reference>
<accession>A0A842IXS7</accession>